<proteinExistence type="predicted"/>
<sequence length="133" mass="13895">MQQHFETVNAEIRSADGVPALLAAAFKGLEVVERATIVLADAAPASTYPGYQVARAEATNAWSALSMAPTLGCADRASTEGNDVEELADSIRAFVLVVAEAIVNVASKTTEPGDRTACLRAAHHAGHVHTALR</sequence>
<evidence type="ECO:0000313" key="1">
    <source>
        <dbReference type="EMBL" id="MFD0900064.1"/>
    </source>
</evidence>
<dbReference type="Proteomes" id="UP001596972">
    <property type="component" value="Unassembled WGS sequence"/>
</dbReference>
<gene>
    <name evidence="1" type="ORF">ACFQ11_06640</name>
</gene>
<name>A0ABW3EIA7_9ACTN</name>
<accession>A0ABW3EIA7</accession>
<dbReference type="RefSeq" id="WP_378296989.1">
    <property type="nucleotide sequence ID" value="NZ_JBHTJA010000008.1"/>
</dbReference>
<evidence type="ECO:0000313" key="2">
    <source>
        <dbReference type="Proteomes" id="UP001596972"/>
    </source>
</evidence>
<dbReference type="EMBL" id="JBHTJA010000008">
    <property type="protein sequence ID" value="MFD0900064.1"/>
    <property type="molecule type" value="Genomic_DNA"/>
</dbReference>
<organism evidence="1 2">
    <name type="scientific">Actinomadura sediminis</name>
    <dbReference type="NCBI Taxonomy" id="1038904"/>
    <lineage>
        <taxon>Bacteria</taxon>
        <taxon>Bacillati</taxon>
        <taxon>Actinomycetota</taxon>
        <taxon>Actinomycetes</taxon>
        <taxon>Streptosporangiales</taxon>
        <taxon>Thermomonosporaceae</taxon>
        <taxon>Actinomadura</taxon>
    </lineage>
</organism>
<protein>
    <submittedName>
        <fullName evidence="1">Uncharacterized protein</fullName>
    </submittedName>
</protein>
<keyword evidence="2" id="KW-1185">Reference proteome</keyword>
<reference evidence="2" key="1">
    <citation type="journal article" date="2019" name="Int. J. Syst. Evol. Microbiol.">
        <title>The Global Catalogue of Microorganisms (GCM) 10K type strain sequencing project: providing services to taxonomists for standard genome sequencing and annotation.</title>
        <authorList>
            <consortium name="The Broad Institute Genomics Platform"/>
            <consortium name="The Broad Institute Genome Sequencing Center for Infectious Disease"/>
            <person name="Wu L."/>
            <person name="Ma J."/>
        </authorList>
    </citation>
    <scope>NUCLEOTIDE SEQUENCE [LARGE SCALE GENOMIC DNA]</scope>
    <source>
        <strain evidence="2">JCM 31202</strain>
    </source>
</reference>
<comment type="caution">
    <text evidence="1">The sequence shown here is derived from an EMBL/GenBank/DDBJ whole genome shotgun (WGS) entry which is preliminary data.</text>
</comment>